<evidence type="ECO:0000256" key="8">
    <source>
        <dbReference type="SAM" id="Phobius"/>
    </source>
</evidence>
<dbReference type="InterPro" id="IPR036179">
    <property type="entry name" value="Ig-like_dom_sf"/>
</dbReference>
<name>A0A7R8W3Z9_9CRUS</name>
<dbReference type="PANTHER" id="PTHR11640:SF134">
    <property type="entry name" value="ECHINOID, ISOFORM A-RELATED"/>
    <property type="match status" value="1"/>
</dbReference>
<dbReference type="SUPFAM" id="SSF48726">
    <property type="entry name" value="Immunoglobulin"/>
    <property type="match status" value="7"/>
</dbReference>
<keyword evidence="8" id="KW-1133">Transmembrane helix</keyword>
<dbReference type="Pfam" id="PF07679">
    <property type="entry name" value="I-set"/>
    <property type="match status" value="1"/>
</dbReference>
<protein>
    <submittedName>
        <fullName evidence="9">Uncharacterized protein</fullName>
    </submittedName>
</protein>
<feature type="transmembrane region" description="Helical" evidence="8">
    <location>
        <begin position="1055"/>
        <end position="1078"/>
    </location>
</feature>
<dbReference type="CDD" id="cd00063">
    <property type="entry name" value="FN3"/>
    <property type="match status" value="1"/>
</dbReference>
<dbReference type="SMART" id="SM00408">
    <property type="entry name" value="IGc2"/>
    <property type="match status" value="6"/>
</dbReference>
<accession>A0A7R8W3Z9</accession>
<dbReference type="InterPro" id="IPR003599">
    <property type="entry name" value="Ig_sub"/>
</dbReference>
<keyword evidence="5" id="KW-0325">Glycoprotein</keyword>
<dbReference type="PROSITE" id="PS50853">
    <property type="entry name" value="FN3"/>
    <property type="match status" value="1"/>
</dbReference>
<evidence type="ECO:0000256" key="6">
    <source>
        <dbReference type="ARBA" id="ARBA00023319"/>
    </source>
</evidence>
<dbReference type="GO" id="GO:0050839">
    <property type="term" value="F:cell adhesion molecule binding"/>
    <property type="evidence" value="ECO:0007669"/>
    <property type="project" value="TreeGrafter"/>
</dbReference>
<dbReference type="Pfam" id="PF08205">
    <property type="entry name" value="C2-set_2"/>
    <property type="match status" value="1"/>
</dbReference>
<comment type="subcellular location">
    <subcellularLocation>
        <location evidence="1">Membrane</location>
        <topology evidence="1">Single-pass type I membrane protein</topology>
    </subcellularLocation>
</comment>
<feature type="region of interest" description="Disordered" evidence="7">
    <location>
        <begin position="1150"/>
        <end position="1178"/>
    </location>
</feature>
<proteinExistence type="predicted"/>
<dbReference type="GO" id="GO:0005911">
    <property type="term" value="C:cell-cell junction"/>
    <property type="evidence" value="ECO:0007669"/>
    <property type="project" value="TreeGrafter"/>
</dbReference>
<dbReference type="InterPro" id="IPR003961">
    <property type="entry name" value="FN3_dom"/>
</dbReference>
<evidence type="ECO:0000256" key="5">
    <source>
        <dbReference type="ARBA" id="ARBA00023180"/>
    </source>
</evidence>
<dbReference type="GO" id="GO:0098609">
    <property type="term" value="P:cell-cell adhesion"/>
    <property type="evidence" value="ECO:0007669"/>
    <property type="project" value="TreeGrafter"/>
</dbReference>
<keyword evidence="2" id="KW-0677">Repeat</keyword>
<feature type="region of interest" description="Disordered" evidence="7">
    <location>
        <begin position="1097"/>
        <end position="1126"/>
    </location>
</feature>
<evidence type="ECO:0000256" key="4">
    <source>
        <dbReference type="ARBA" id="ARBA00023157"/>
    </source>
</evidence>
<evidence type="ECO:0000313" key="9">
    <source>
        <dbReference type="EMBL" id="CAD7222680.1"/>
    </source>
</evidence>
<dbReference type="EMBL" id="OB660091">
    <property type="protein sequence ID" value="CAD7222680.1"/>
    <property type="molecule type" value="Genomic_DNA"/>
</dbReference>
<dbReference type="SMART" id="SM00409">
    <property type="entry name" value="IG"/>
    <property type="match status" value="7"/>
</dbReference>
<evidence type="ECO:0000256" key="3">
    <source>
        <dbReference type="ARBA" id="ARBA00023136"/>
    </source>
</evidence>
<keyword evidence="8" id="KW-0812">Transmembrane</keyword>
<feature type="region of interest" description="Disordered" evidence="7">
    <location>
        <begin position="1212"/>
        <end position="1233"/>
    </location>
</feature>
<evidence type="ECO:0000256" key="1">
    <source>
        <dbReference type="ARBA" id="ARBA00004479"/>
    </source>
</evidence>
<dbReference type="PANTHER" id="PTHR11640">
    <property type="entry name" value="NEPHRIN"/>
    <property type="match status" value="1"/>
</dbReference>
<dbReference type="CDD" id="cd00096">
    <property type="entry name" value="Ig"/>
    <property type="match status" value="2"/>
</dbReference>
<dbReference type="SUPFAM" id="SSF49265">
    <property type="entry name" value="Fibronectin type III"/>
    <property type="match status" value="1"/>
</dbReference>
<gene>
    <name evidence="9" type="ORF">CTOB1V02_LOCUS681</name>
</gene>
<feature type="compositionally biased region" description="Polar residues" evidence="7">
    <location>
        <begin position="1155"/>
        <end position="1171"/>
    </location>
</feature>
<evidence type="ECO:0000256" key="7">
    <source>
        <dbReference type="SAM" id="MobiDB-lite"/>
    </source>
</evidence>
<feature type="region of interest" description="Disordered" evidence="7">
    <location>
        <begin position="1246"/>
        <end position="1266"/>
    </location>
</feature>
<dbReference type="Gene3D" id="2.60.40.10">
    <property type="entry name" value="Immunoglobulins"/>
    <property type="match status" value="8"/>
</dbReference>
<dbReference type="InterPro" id="IPR013783">
    <property type="entry name" value="Ig-like_fold"/>
</dbReference>
<keyword evidence="3 8" id="KW-0472">Membrane</keyword>
<sequence>MATGYSVLELGAAVPVHAHWCQMFLAVRCYISTLFNRLGSVSTLLLLFCTVGAEELSDVVEGEEATLECRFGASYKPQQTSLYWIRTNKEGTDNVAIQDTLLEEHYRVTYRPEQGRYDLHIRGAFYERDNGKFDCRVKEVGTGKDLYTRSFYLTVLIAPGLPVISPGYPLAVEGNTVELTCSSTGGSPDPKIEWYSGTSQKPLPSTLQLGHGKDKPTTSILSFVVKKEDDASTLRCVVWNRALPESQTLENTVSLSVHYFPRVTVGPSSPLLVEEGGTVRLDCSVDAKPAVSGVRWIHDGRSLDRGTSLVLERISRSEAGIYTCQADNGLGQLGQGSLELLVLFGPVVEVDGNTEVQEGDTLDLRCQVDSEPKAASVEWLKEGNSSFRHSGPQLRIQNIGHGEAGRYRCQAFVSMQPSSSRVAVERSANRTVDVNVIHSPGQAQVSVAEGTAVAGKPATLKCQADPPGYPKPIYQWWRGDRASTPSMGKELLIPQASAESEGEYFCQAHNALGEGAMGSILLEVAQPPLIEDSLPPTIIKQIQETGLFLNCSATGKPKPRVTWLKDGVTLPADNPYYEFSELEVPLHPRSHFSITSKLYFRGRGRDGQRLRAEDRGHYTCRFENDVGSQESNMVLRMRRFDPVKASSSRGSTSDAFLLAAFCRSRAVVGAIAYVIPVVQERILNSVAVGTYAIRFQVGGANDARDVLRQILVIQANWGRSWQIQSQTTTALRLPEYRDEGRIGVRLATAVNWDAPIFPPQFRKVAGEIGERVLVSCRAWAFPRPVFSWYFRGEEIRPDGQNIQSNSTAYPGDEHGAVLMIRSLSSEHYGQYTCRAENELGSEDMAIQLQEKGAPDPPPSAPVALAKGASWILLGWEPGFHGGLVETRHFVKALSADSERIFDCHFNNPCNITGLDQQTSYSFKIQASNDLGKSQYSTSATISTLLNSNQLPKPGRLLFGRQARTASFNVARASIPLVAIVDVKLEGGSWQQYQSLDVLAKHMDVAVDGEDMIEDLRIRICLKENTSACSENVHAQFVDTLPSYLLETQGAFPLKYLVVIVACLVSVALAVLIVGWCCCRRKSSAKAKGLPLPTETTPVVRPNLVPSTDPPPPYYSSNGEKGGTYDSAPGNHIYGTYAPYQAQHDGLHPNRAFVDQCSTNSNQGGSVNSQDSLWKPHAEDGSYRHFDTVANGPELGGFEDYAQYPPSNISQHATEEFSREGHGPSMSYHTMNGGAGQAELYSHHLQPEHSRTGAGEESVESGYSTPNSRNRRVIREIIV</sequence>
<dbReference type="InterPro" id="IPR051275">
    <property type="entry name" value="Cell_adhesion_signaling"/>
</dbReference>
<feature type="compositionally biased region" description="Basic and acidic residues" evidence="7">
    <location>
        <begin position="1212"/>
        <end position="1221"/>
    </location>
</feature>
<dbReference type="PROSITE" id="PS50835">
    <property type="entry name" value="IG_LIKE"/>
    <property type="match status" value="7"/>
</dbReference>
<evidence type="ECO:0000256" key="2">
    <source>
        <dbReference type="ARBA" id="ARBA00022737"/>
    </source>
</evidence>
<dbReference type="GO" id="GO:0030154">
    <property type="term" value="P:cell differentiation"/>
    <property type="evidence" value="ECO:0007669"/>
    <property type="project" value="UniProtKB-ARBA"/>
</dbReference>
<dbReference type="InterPro" id="IPR007110">
    <property type="entry name" value="Ig-like_dom"/>
</dbReference>
<dbReference type="InterPro" id="IPR036116">
    <property type="entry name" value="FN3_sf"/>
</dbReference>
<keyword evidence="4" id="KW-1015">Disulfide bond</keyword>
<dbReference type="InterPro" id="IPR013098">
    <property type="entry name" value="Ig_I-set"/>
</dbReference>
<dbReference type="SMART" id="SM00060">
    <property type="entry name" value="FN3"/>
    <property type="match status" value="1"/>
</dbReference>
<dbReference type="InterPro" id="IPR013162">
    <property type="entry name" value="CD80_C2-set"/>
</dbReference>
<dbReference type="OrthoDB" id="5857426at2759"/>
<keyword evidence="6" id="KW-0393">Immunoglobulin domain</keyword>
<dbReference type="Pfam" id="PF13927">
    <property type="entry name" value="Ig_3"/>
    <property type="match status" value="4"/>
</dbReference>
<dbReference type="InterPro" id="IPR003598">
    <property type="entry name" value="Ig_sub2"/>
</dbReference>
<dbReference type="GO" id="GO:0009653">
    <property type="term" value="P:anatomical structure morphogenesis"/>
    <property type="evidence" value="ECO:0007669"/>
    <property type="project" value="UniProtKB-ARBA"/>
</dbReference>
<organism evidence="9">
    <name type="scientific">Cyprideis torosa</name>
    <dbReference type="NCBI Taxonomy" id="163714"/>
    <lineage>
        <taxon>Eukaryota</taxon>
        <taxon>Metazoa</taxon>
        <taxon>Ecdysozoa</taxon>
        <taxon>Arthropoda</taxon>
        <taxon>Crustacea</taxon>
        <taxon>Oligostraca</taxon>
        <taxon>Ostracoda</taxon>
        <taxon>Podocopa</taxon>
        <taxon>Podocopida</taxon>
        <taxon>Cytherocopina</taxon>
        <taxon>Cytheroidea</taxon>
        <taxon>Cytherideidae</taxon>
        <taxon>Cyprideis</taxon>
    </lineage>
</organism>
<dbReference type="AlphaFoldDB" id="A0A7R8W3Z9"/>
<reference evidence="9" key="1">
    <citation type="submission" date="2020-11" db="EMBL/GenBank/DDBJ databases">
        <authorList>
            <person name="Tran Van P."/>
        </authorList>
    </citation>
    <scope>NUCLEOTIDE SEQUENCE</scope>
</reference>
<dbReference type="GO" id="GO:0005886">
    <property type="term" value="C:plasma membrane"/>
    <property type="evidence" value="ECO:0007669"/>
    <property type="project" value="TreeGrafter"/>
</dbReference>